<dbReference type="Gene3D" id="1.10.8.720">
    <property type="entry name" value="Region D6 of dynein motor"/>
    <property type="match status" value="1"/>
</dbReference>
<dbReference type="GO" id="GO:0051959">
    <property type="term" value="F:dynein light intermediate chain binding"/>
    <property type="evidence" value="ECO:0007669"/>
    <property type="project" value="InterPro"/>
</dbReference>
<gene>
    <name evidence="2" type="primary">DNAH11</name>
    <name evidence="2" type="ORF">FOZ63_021525</name>
</gene>
<dbReference type="GO" id="GO:0007018">
    <property type="term" value="P:microtubule-based movement"/>
    <property type="evidence" value="ECO:0007669"/>
    <property type="project" value="InterPro"/>
</dbReference>
<comment type="caution">
    <text evidence="2">The sequence shown here is derived from an EMBL/GenBank/DDBJ whole genome shotgun (WGS) entry which is preliminary data.</text>
</comment>
<dbReference type="OMA" id="IYIEYIR"/>
<dbReference type="PANTHER" id="PTHR45703">
    <property type="entry name" value="DYNEIN HEAVY CHAIN"/>
    <property type="match status" value="1"/>
</dbReference>
<reference evidence="2 3" key="1">
    <citation type="submission" date="2020-04" db="EMBL/GenBank/DDBJ databases">
        <title>Perkinsus olseni comparative genomics.</title>
        <authorList>
            <person name="Bogema D.R."/>
        </authorList>
    </citation>
    <scope>NUCLEOTIDE SEQUENCE [LARGE SCALE GENOMIC DNA]</scope>
    <source>
        <strain evidence="2 3">ATCC PRA-207</strain>
    </source>
</reference>
<dbReference type="InterPro" id="IPR042219">
    <property type="entry name" value="AAA_lid_11_sf"/>
</dbReference>
<dbReference type="EMBL" id="JABANO010029079">
    <property type="protein sequence ID" value="KAF4714129.1"/>
    <property type="molecule type" value="Genomic_DNA"/>
</dbReference>
<dbReference type="PANTHER" id="PTHR45703:SF8">
    <property type="entry name" value="DYNEINS HEAVY CHAIN"/>
    <property type="match status" value="1"/>
</dbReference>
<protein>
    <submittedName>
        <fullName evidence="2">Dynein heavy chain 11, axonemal</fullName>
    </submittedName>
</protein>
<evidence type="ECO:0000313" key="3">
    <source>
        <dbReference type="Proteomes" id="UP000553632"/>
    </source>
</evidence>
<name>A0A7J6QZS0_PEROL</name>
<organism evidence="2 3">
    <name type="scientific">Perkinsus olseni</name>
    <name type="common">Perkinsus atlanticus</name>
    <dbReference type="NCBI Taxonomy" id="32597"/>
    <lineage>
        <taxon>Eukaryota</taxon>
        <taxon>Sar</taxon>
        <taxon>Alveolata</taxon>
        <taxon>Perkinsozoa</taxon>
        <taxon>Perkinsea</taxon>
        <taxon>Perkinsida</taxon>
        <taxon>Perkinsidae</taxon>
        <taxon>Perkinsus</taxon>
    </lineage>
</organism>
<feature type="domain" description="Dynein heavy chain AAA lid" evidence="1">
    <location>
        <begin position="1"/>
        <end position="124"/>
    </location>
</feature>
<dbReference type="GO" id="GO:0045505">
    <property type="term" value="F:dynein intermediate chain binding"/>
    <property type="evidence" value="ECO:0007669"/>
    <property type="project" value="InterPro"/>
</dbReference>
<dbReference type="Proteomes" id="UP000553632">
    <property type="component" value="Unassembled WGS sequence"/>
</dbReference>
<feature type="non-terminal residue" evidence="2">
    <location>
        <position position="133"/>
    </location>
</feature>
<dbReference type="GO" id="GO:0030286">
    <property type="term" value="C:dynein complex"/>
    <property type="evidence" value="ECO:0007669"/>
    <property type="project" value="InterPro"/>
</dbReference>
<proteinExistence type="predicted"/>
<feature type="non-terminal residue" evidence="2">
    <location>
        <position position="1"/>
    </location>
</feature>
<evidence type="ECO:0000313" key="2">
    <source>
        <dbReference type="EMBL" id="KAF4714129.1"/>
    </source>
</evidence>
<dbReference type="Pfam" id="PF18198">
    <property type="entry name" value="AAA_lid_11"/>
    <property type="match status" value="1"/>
</dbReference>
<dbReference type="AlphaFoldDB" id="A0A7J6QZS0"/>
<dbReference type="InterPro" id="IPR041658">
    <property type="entry name" value="AAA_lid_11"/>
</dbReference>
<accession>A0A7J6QZS0</accession>
<dbReference type="InterPro" id="IPR026983">
    <property type="entry name" value="DHC"/>
</dbReference>
<keyword evidence="3" id="KW-1185">Reference proteome</keyword>
<evidence type="ECO:0000259" key="1">
    <source>
        <dbReference type="Pfam" id="PF18198"/>
    </source>
</evidence>
<sequence>VVGRKRFGPQGWSRAYPFNDGDLTICGSVLNNYLEKYEQVPWPDLRYIFGEIMYGGHITDQWDRRTNNTYLATLIVPELLQNMNLAPGFKSPDANKLDYLAYTKYIDERMPPEAPQMFGLHPNAEIGYLTTQG</sequence>